<proteinExistence type="predicted"/>
<reference evidence="3" key="1">
    <citation type="submission" date="2019-06" db="EMBL/GenBank/DDBJ databases">
        <title>Gordonia isolated from sludge of a wastewater treatment plant.</title>
        <authorList>
            <person name="Tamura T."/>
            <person name="Aoyama K."/>
            <person name="Kang Y."/>
            <person name="Saito S."/>
            <person name="Akiyama N."/>
            <person name="Yazawa K."/>
            <person name="Gonoi T."/>
            <person name="Mikami Y."/>
        </authorList>
    </citation>
    <scope>NUCLEOTIDE SEQUENCE [LARGE SCALE GENOMIC DNA]</scope>
    <source>
        <strain evidence="3">NBRC 107696</strain>
    </source>
</reference>
<evidence type="ECO:0000313" key="2">
    <source>
        <dbReference type="EMBL" id="GEE02924.1"/>
    </source>
</evidence>
<evidence type="ECO:0000313" key="3">
    <source>
        <dbReference type="Proteomes" id="UP000444960"/>
    </source>
</evidence>
<dbReference type="OrthoDB" id="4941530at2"/>
<name>A0A7I9VCB1_9ACTN</name>
<dbReference type="RefSeq" id="WP_161896546.1">
    <property type="nucleotide sequence ID" value="NZ_BJOV01000005.1"/>
</dbReference>
<dbReference type="Pfam" id="PF13577">
    <property type="entry name" value="SnoaL_4"/>
    <property type="match status" value="1"/>
</dbReference>
<dbReference type="Proteomes" id="UP000444960">
    <property type="component" value="Unassembled WGS sequence"/>
</dbReference>
<feature type="domain" description="SnoaL-like" evidence="1">
    <location>
        <begin position="4"/>
        <end position="128"/>
    </location>
</feature>
<dbReference type="Gene3D" id="3.10.450.50">
    <property type="match status" value="1"/>
</dbReference>
<gene>
    <name evidence="2" type="ORF">nbrc107696_33700</name>
</gene>
<comment type="caution">
    <text evidence="2">The sequence shown here is derived from an EMBL/GenBank/DDBJ whole genome shotgun (WGS) entry which is preliminary data.</text>
</comment>
<evidence type="ECO:0000259" key="1">
    <source>
        <dbReference type="Pfam" id="PF13577"/>
    </source>
</evidence>
<protein>
    <submittedName>
        <fullName evidence="2">Bile-acid 7-alpha-dehydratase</fullName>
    </submittedName>
</protein>
<dbReference type="AlphaFoldDB" id="A0A7I9VCB1"/>
<dbReference type="SUPFAM" id="SSF54427">
    <property type="entry name" value="NTF2-like"/>
    <property type="match status" value="1"/>
</dbReference>
<dbReference type="InterPro" id="IPR037401">
    <property type="entry name" value="SnoaL-like"/>
</dbReference>
<dbReference type="EMBL" id="BJOV01000005">
    <property type="protein sequence ID" value="GEE02924.1"/>
    <property type="molecule type" value="Genomic_DNA"/>
</dbReference>
<sequence>MSTADTIRDIEELKYRYLRAVDTRDWDGLAATLTEDVVTDYGTQMGGKKLAFASRAEVIEYFRGAMTGTMLTEHRVDHPIIRVDGDTATGSWYLQDRVIVPDYDRMIIGAAFYRDEYRLTDDGWKISATGYDRTFEAVGVLSAGGWHITPGPAVN</sequence>
<dbReference type="InterPro" id="IPR032710">
    <property type="entry name" value="NTF2-like_dom_sf"/>
</dbReference>
<accession>A0A7I9VCB1</accession>
<keyword evidence="3" id="KW-1185">Reference proteome</keyword>
<dbReference type="CDD" id="cd00531">
    <property type="entry name" value="NTF2_like"/>
    <property type="match status" value="1"/>
</dbReference>
<organism evidence="2 3">
    <name type="scientific">Gordonia spumicola</name>
    <dbReference type="NCBI Taxonomy" id="589161"/>
    <lineage>
        <taxon>Bacteria</taxon>
        <taxon>Bacillati</taxon>
        <taxon>Actinomycetota</taxon>
        <taxon>Actinomycetes</taxon>
        <taxon>Mycobacteriales</taxon>
        <taxon>Gordoniaceae</taxon>
        <taxon>Gordonia</taxon>
    </lineage>
</organism>